<accession>A0A0G4I6Y2</accession>
<keyword evidence="2" id="KW-0812">Transmembrane</keyword>
<feature type="transmembrane region" description="Helical" evidence="2">
    <location>
        <begin position="115"/>
        <end position="136"/>
    </location>
</feature>
<proteinExistence type="predicted"/>
<organism evidence="3">
    <name type="scientific">Chromera velia CCMP2878</name>
    <dbReference type="NCBI Taxonomy" id="1169474"/>
    <lineage>
        <taxon>Eukaryota</taxon>
        <taxon>Sar</taxon>
        <taxon>Alveolata</taxon>
        <taxon>Colpodellida</taxon>
        <taxon>Chromeraceae</taxon>
        <taxon>Chromera</taxon>
    </lineage>
</organism>
<name>A0A0G4I6Y2_9ALVE</name>
<feature type="region of interest" description="Disordered" evidence="1">
    <location>
        <begin position="32"/>
        <end position="66"/>
    </location>
</feature>
<reference evidence="3" key="1">
    <citation type="submission" date="2014-11" db="EMBL/GenBank/DDBJ databases">
        <authorList>
            <person name="Otto D Thomas"/>
            <person name="Naeem Raeece"/>
        </authorList>
    </citation>
    <scope>NUCLEOTIDE SEQUENCE</scope>
</reference>
<feature type="transmembrane region" description="Helical" evidence="2">
    <location>
        <begin position="83"/>
        <end position="103"/>
    </location>
</feature>
<evidence type="ECO:0000256" key="1">
    <source>
        <dbReference type="SAM" id="MobiDB-lite"/>
    </source>
</evidence>
<dbReference type="AlphaFoldDB" id="A0A0G4I6Y2"/>
<evidence type="ECO:0000313" key="3">
    <source>
        <dbReference type="EMBL" id="CEM52817.1"/>
    </source>
</evidence>
<keyword evidence="2" id="KW-1133">Transmembrane helix</keyword>
<gene>
    <name evidence="3" type="ORF">Cvel_11538</name>
</gene>
<dbReference type="EMBL" id="CDMZ01005384">
    <property type="protein sequence ID" value="CEM52817.1"/>
    <property type="molecule type" value="Genomic_DNA"/>
</dbReference>
<protein>
    <submittedName>
        <fullName evidence="3">Uncharacterized protein</fullName>
    </submittedName>
</protein>
<dbReference type="VEuPathDB" id="CryptoDB:Cvel_11538"/>
<evidence type="ECO:0000256" key="2">
    <source>
        <dbReference type="SAM" id="Phobius"/>
    </source>
</evidence>
<sequence>MRQRKSSYMKTADEVSDAVDLERGVNVVDAPAVPEAETLGSPSPVKGEQQTTPQTEEATHASPAKTEAVVRRKTNIDRLSDMWGLYVVLTCCFFPGLFCLGVYRLRKDNQKAKKVGKYAMITLFVCLVAFSLALAFRPGA</sequence>
<keyword evidence="2" id="KW-0472">Membrane</keyword>